<organism evidence="4 5">
    <name type="scientific">Thermofilum adornatum 1505</name>
    <dbReference type="NCBI Taxonomy" id="697581"/>
    <lineage>
        <taxon>Archaea</taxon>
        <taxon>Thermoproteota</taxon>
        <taxon>Thermoprotei</taxon>
        <taxon>Thermofilales</taxon>
        <taxon>Thermofilaceae</taxon>
        <taxon>Thermofilum</taxon>
    </lineage>
</organism>
<accession>A0A3G1A5B0</accession>
<dbReference type="EMBL" id="CP007493">
    <property type="protein sequence ID" value="AJB41148.1"/>
    <property type="molecule type" value="Genomic_DNA"/>
</dbReference>
<dbReference type="InterPro" id="IPR010920">
    <property type="entry name" value="LSM_dom_sf"/>
</dbReference>
<keyword evidence="1 4" id="KW-0687">Ribonucleoprotein</keyword>
<dbReference type="PANTHER" id="PTHR11021">
    <property type="entry name" value="SMALL NUCLEAR RIBONUCLEOPROTEIN F SNRNP-F"/>
    <property type="match status" value="1"/>
</dbReference>
<dbReference type="GO" id="GO:0003723">
    <property type="term" value="F:RNA binding"/>
    <property type="evidence" value="ECO:0007669"/>
    <property type="project" value="InterPro"/>
</dbReference>
<sequence>MKGIRYMQPLDYLKNYTGKNVFVKLKDGTEYSGKLRLTDNAMNLVMDETKMVTELNKLVAQLGTVFIRGSNLLFVSIEPEKVTFFEQNQQQQTQPQEESKDLNDDE</sequence>
<feature type="region of interest" description="Disordered" evidence="2">
    <location>
        <begin position="86"/>
        <end position="106"/>
    </location>
</feature>
<evidence type="ECO:0000313" key="4">
    <source>
        <dbReference type="EMBL" id="AJB41148.1"/>
    </source>
</evidence>
<reference evidence="5" key="1">
    <citation type="book" date="2010" name="EXTREMOPHILES" publisher="0:0-0">
        <title>Complete genome sequences of ten hyperthermophilic archaea reveal their metabolic capabilities and possible ecological roles.</title>
        <editorList>
            <person name="?"/>
        </editorList>
        <authorList>
            <person name="Ravin N.V."/>
            <person name="Mardanov A.V."/>
            <person name="Bonch-Osmolovskaya E.A."/>
            <person name="Skryabin K.G."/>
        </authorList>
    </citation>
    <scope>NUCLEOTIDE SEQUENCE [LARGE SCALE GENOMIC DNA]</scope>
    <source>
        <strain evidence="5">1505</strain>
    </source>
</reference>
<dbReference type="InterPro" id="IPR016487">
    <property type="entry name" value="Lsm6/sSmF"/>
</dbReference>
<dbReference type="STRING" id="697581.TCARB_0070"/>
<dbReference type="GO" id="GO:1990904">
    <property type="term" value="C:ribonucleoprotein complex"/>
    <property type="evidence" value="ECO:0007669"/>
    <property type="project" value="UniProtKB-KW"/>
</dbReference>
<feature type="compositionally biased region" description="Low complexity" evidence="2">
    <location>
        <begin position="86"/>
        <end position="96"/>
    </location>
</feature>
<feature type="domain" description="Sm" evidence="3">
    <location>
        <begin position="8"/>
        <end position="81"/>
    </location>
</feature>
<evidence type="ECO:0000313" key="5">
    <source>
        <dbReference type="Proteomes" id="UP000266720"/>
    </source>
</evidence>
<dbReference type="InterPro" id="IPR047575">
    <property type="entry name" value="Sm"/>
</dbReference>
<evidence type="ECO:0000256" key="1">
    <source>
        <dbReference type="ARBA" id="ARBA00023274"/>
    </source>
</evidence>
<proteinExistence type="predicted"/>
<dbReference type="KEGG" id="tcb:TCARB_0070"/>
<dbReference type="GO" id="GO:0000398">
    <property type="term" value="P:mRNA splicing, via spliceosome"/>
    <property type="evidence" value="ECO:0007669"/>
    <property type="project" value="InterPro"/>
</dbReference>
<dbReference type="PROSITE" id="PS52002">
    <property type="entry name" value="SM"/>
    <property type="match status" value="1"/>
</dbReference>
<protein>
    <submittedName>
        <fullName evidence="4">Small nuclear ribonucleoprotein F</fullName>
    </submittedName>
</protein>
<feature type="compositionally biased region" description="Basic and acidic residues" evidence="2">
    <location>
        <begin position="97"/>
        <end position="106"/>
    </location>
</feature>
<dbReference type="Gene3D" id="2.30.30.100">
    <property type="match status" value="1"/>
</dbReference>
<evidence type="ECO:0000259" key="3">
    <source>
        <dbReference type="PROSITE" id="PS52002"/>
    </source>
</evidence>
<name>A0A3G1A5B0_9CREN</name>
<gene>
    <name evidence="4" type="ORF">TCARB_0070</name>
</gene>
<dbReference type="AlphaFoldDB" id="A0A3G1A5B0"/>
<dbReference type="InterPro" id="IPR001163">
    <property type="entry name" value="Sm_dom_euk/arc"/>
</dbReference>
<dbReference type="SMART" id="SM00651">
    <property type="entry name" value="Sm"/>
    <property type="match status" value="1"/>
</dbReference>
<evidence type="ECO:0000256" key="2">
    <source>
        <dbReference type="SAM" id="MobiDB-lite"/>
    </source>
</evidence>
<dbReference type="SUPFAM" id="SSF50182">
    <property type="entry name" value="Sm-like ribonucleoproteins"/>
    <property type="match status" value="1"/>
</dbReference>
<dbReference type="Proteomes" id="UP000266720">
    <property type="component" value="Chromosome"/>
</dbReference>
<dbReference type="Pfam" id="PF01423">
    <property type="entry name" value="LSM"/>
    <property type="match status" value="1"/>
</dbReference>
<dbReference type="PANTHER" id="PTHR11021:SF0">
    <property type="entry name" value="SMALL NUCLEAR RIBONUCLEOPROTEIN F"/>
    <property type="match status" value="1"/>
</dbReference>